<dbReference type="InterPro" id="IPR004556">
    <property type="entry name" value="HemK-like"/>
</dbReference>
<protein>
    <recommendedName>
        <fullName evidence="1">peptide chain release factor N(5)-glutamine methyltransferase</fullName>
        <ecNumber evidence="1">2.1.1.297</ecNumber>
    </recommendedName>
</protein>
<dbReference type="GO" id="GO:0102559">
    <property type="term" value="F:peptide chain release factor N(5)-glutamine methyltransferase activity"/>
    <property type="evidence" value="ECO:0007669"/>
    <property type="project" value="UniProtKB-EC"/>
</dbReference>
<dbReference type="Gene3D" id="3.40.50.150">
    <property type="entry name" value="Vaccinia Virus protein VP39"/>
    <property type="match status" value="1"/>
</dbReference>
<keyword evidence="2" id="KW-0489">Methyltransferase</keyword>
<dbReference type="EMBL" id="MHLI01000022">
    <property type="protein sequence ID" value="OGZ04686.1"/>
    <property type="molecule type" value="Genomic_DNA"/>
</dbReference>
<dbReference type="InterPro" id="IPR029063">
    <property type="entry name" value="SAM-dependent_MTases_sf"/>
</dbReference>
<evidence type="ECO:0000256" key="1">
    <source>
        <dbReference type="ARBA" id="ARBA00012771"/>
    </source>
</evidence>
<evidence type="ECO:0000256" key="2">
    <source>
        <dbReference type="ARBA" id="ARBA00022603"/>
    </source>
</evidence>
<dbReference type="GO" id="GO:0032259">
    <property type="term" value="P:methylation"/>
    <property type="evidence" value="ECO:0007669"/>
    <property type="project" value="UniProtKB-KW"/>
</dbReference>
<dbReference type="NCBIfam" id="TIGR00536">
    <property type="entry name" value="hemK_fam"/>
    <property type="match status" value="1"/>
</dbReference>
<dbReference type="EC" id="2.1.1.297" evidence="1"/>
<dbReference type="InterPro" id="IPR002052">
    <property type="entry name" value="DNA_methylase_N6_adenine_CS"/>
</dbReference>
<reference evidence="7 8" key="1">
    <citation type="journal article" date="2016" name="Nat. Commun.">
        <title>Thousands of microbial genomes shed light on interconnected biogeochemical processes in an aquifer system.</title>
        <authorList>
            <person name="Anantharaman K."/>
            <person name="Brown C.T."/>
            <person name="Hug L.A."/>
            <person name="Sharon I."/>
            <person name="Castelle C.J."/>
            <person name="Probst A.J."/>
            <person name="Thomas B.C."/>
            <person name="Singh A."/>
            <person name="Wilkins M.J."/>
            <person name="Karaoz U."/>
            <person name="Brodie E.L."/>
            <person name="Williams K.H."/>
            <person name="Hubbard S.S."/>
            <person name="Banfield J.F."/>
        </authorList>
    </citation>
    <scope>NUCLEOTIDE SEQUENCE [LARGE SCALE GENOMIC DNA]</scope>
</reference>
<evidence type="ECO:0000256" key="3">
    <source>
        <dbReference type="ARBA" id="ARBA00022679"/>
    </source>
</evidence>
<accession>A0A1G2CTH4</accession>
<dbReference type="PANTHER" id="PTHR18895">
    <property type="entry name" value="HEMK METHYLTRANSFERASE"/>
    <property type="match status" value="1"/>
</dbReference>
<gene>
    <name evidence="7" type="ORF">A2845_05330</name>
</gene>
<dbReference type="PROSITE" id="PS00092">
    <property type="entry name" value="N6_MTASE"/>
    <property type="match status" value="1"/>
</dbReference>
<evidence type="ECO:0000259" key="6">
    <source>
        <dbReference type="Pfam" id="PF05175"/>
    </source>
</evidence>
<evidence type="ECO:0000256" key="5">
    <source>
        <dbReference type="ARBA" id="ARBA00048391"/>
    </source>
</evidence>
<evidence type="ECO:0000256" key="4">
    <source>
        <dbReference type="ARBA" id="ARBA00022691"/>
    </source>
</evidence>
<dbReference type="SUPFAM" id="SSF53335">
    <property type="entry name" value="S-adenosyl-L-methionine-dependent methyltransferases"/>
    <property type="match status" value="1"/>
</dbReference>
<dbReference type="GO" id="GO:0003676">
    <property type="term" value="F:nucleic acid binding"/>
    <property type="evidence" value="ECO:0007669"/>
    <property type="project" value="InterPro"/>
</dbReference>
<organism evidence="7 8">
    <name type="scientific">Candidatus Lloydbacteria bacterium RIFCSPHIGHO2_01_FULL_49_22</name>
    <dbReference type="NCBI Taxonomy" id="1798658"/>
    <lineage>
        <taxon>Bacteria</taxon>
        <taxon>Candidatus Lloydiibacteriota</taxon>
    </lineage>
</organism>
<comment type="caution">
    <text evidence="7">The sequence shown here is derived from an EMBL/GenBank/DDBJ whole genome shotgun (WGS) entry which is preliminary data.</text>
</comment>
<dbReference type="AlphaFoldDB" id="A0A1G2CTH4"/>
<comment type="catalytic activity">
    <reaction evidence="5">
        <text>L-glutaminyl-[peptide chain release factor] + S-adenosyl-L-methionine = N(5)-methyl-L-glutaminyl-[peptide chain release factor] + S-adenosyl-L-homocysteine + H(+)</text>
        <dbReference type="Rhea" id="RHEA:42896"/>
        <dbReference type="Rhea" id="RHEA-COMP:10271"/>
        <dbReference type="Rhea" id="RHEA-COMP:10272"/>
        <dbReference type="ChEBI" id="CHEBI:15378"/>
        <dbReference type="ChEBI" id="CHEBI:30011"/>
        <dbReference type="ChEBI" id="CHEBI:57856"/>
        <dbReference type="ChEBI" id="CHEBI:59789"/>
        <dbReference type="ChEBI" id="CHEBI:61891"/>
        <dbReference type="EC" id="2.1.1.297"/>
    </reaction>
</comment>
<feature type="domain" description="Methyltransferase small" evidence="6">
    <location>
        <begin position="86"/>
        <end position="166"/>
    </location>
</feature>
<keyword evidence="3" id="KW-0808">Transferase</keyword>
<dbReference type="Proteomes" id="UP000177122">
    <property type="component" value="Unassembled WGS sequence"/>
</dbReference>
<dbReference type="InterPro" id="IPR007848">
    <property type="entry name" value="Small_mtfrase_dom"/>
</dbReference>
<dbReference type="InterPro" id="IPR050320">
    <property type="entry name" value="N5-glutamine_MTase"/>
</dbReference>
<keyword evidence="4" id="KW-0949">S-adenosyl-L-methionine</keyword>
<evidence type="ECO:0000313" key="8">
    <source>
        <dbReference type="Proteomes" id="UP000177122"/>
    </source>
</evidence>
<name>A0A1G2CTH4_9BACT</name>
<proteinExistence type="predicted"/>
<dbReference type="Pfam" id="PF05175">
    <property type="entry name" value="MTS"/>
    <property type="match status" value="1"/>
</dbReference>
<sequence>MIPPLDSKEVEWLLREKYNGKETPEFEADVLRLKKGEPLAYVIGWIPFYDCKIDVSLHPMIPRPETEFWVERAVAELTALGKPMLRLADTFSGSGCIGVALLKHLPNATVDISEFDPKLTEQLRINVRLNGIDESRAKCWAGNALEGLTGTYDAIFANPPYIDPKAIPEMDESVINFEPHLSLFAGDRGLDYVKIIINEGRKFLNEGGTFYVECDAHQREWIEELLVGTPWKHEFWLDQYDQIRFLILRK</sequence>
<dbReference type="PANTHER" id="PTHR18895:SF74">
    <property type="entry name" value="MTRF1L RELEASE FACTOR GLUTAMINE METHYLTRANSFERASE"/>
    <property type="match status" value="1"/>
</dbReference>
<evidence type="ECO:0000313" key="7">
    <source>
        <dbReference type="EMBL" id="OGZ04686.1"/>
    </source>
</evidence>